<dbReference type="InterPro" id="IPR011990">
    <property type="entry name" value="TPR-like_helical_dom_sf"/>
</dbReference>
<keyword evidence="4" id="KW-0732">Signal</keyword>
<evidence type="ECO:0000256" key="4">
    <source>
        <dbReference type="SAM" id="SignalP"/>
    </source>
</evidence>
<dbReference type="Proteomes" id="UP000326936">
    <property type="component" value="Chromosome"/>
</dbReference>
<evidence type="ECO:0000313" key="5">
    <source>
        <dbReference type="EMBL" id="QFT26085.1"/>
    </source>
</evidence>
<accession>A0A5P9CIP0</accession>
<evidence type="ECO:0000256" key="2">
    <source>
        <dbReference type="SAM" id="Coils"/>
    </source>
</evidence>
<name>A0A5P9CIP0_9VIBR</name>
<dbReference type="EMBL" id="CP045350">
    <property type="protein sequence ID" value="QFT26085.1"/>
    <property type="molecule type" value="Genomic_DNA"/>
</dbReference>
<keyword evidence="3" id="KW-0812">Transmembrane</keyword>
<gene>
    <name evidence="5" type="ORF">FIV01_06575</name>
</gene>
<feature type="signal peptide" evidence="4">
    <location>
        <begin position="1"/>
        <end position="17"/>
    </location>
</feature>
<dbReference type="Gene3D" id="1.10.287.110">
    <property type="entry name" value="DnaJ domain"/>
    <property type="match status" value="1"/>
</dbReference>
<dbReference type="SMART" id="SM00671">
    <property type="entry name" value="SEL1"/>
    <property type="match status" value="3"/>
</dbReference>
<feature type="transmembrane region" description="Helical" evidence="3">
    <location>
        <begin position="194"/>
        <end position="214"/>
    </location>
</feature>
<keyword evidence="6" id="KW-1185">Reference proteome</keyword>
<dbReference type="InterPro" id="IPR050767">
    <property type="entry name" value="Sel1_AlgK"/>
</dbReference>
<keyword evidence="3" id="KW-1133">Transmembrane helix</keyword>
<reference evidence="5 6" key="1">
    <citation type="submission" date="2019-10" db="EMBL/GenBank/DDBJ databases">
        <title>Complete genome sequence of Vibrio sp. strain THAF100, isolated from non-filtered water from the water column of tank 6 of a marine aquarium containing stony-coral fragments. Water maintained at 26 degree C.</title>
        <authorList>
            <person name="Ruckert C."/>
            <person name="Franco A."/>
            <person name="Kalinowski J."/>
            <person name="Glaeser S."/>
        </authorList>
    </citation>
    <scope>NUCLEOTIDE SEQUENCE [LARGE SCALE GENOMIC DNA]</scope>
    <source>
        <strain evidence="5 6">THAF100</strain>
    </source>
</reference>
<dbReference type="KEGG" id="vaq:FIV01_06575"/>
<evidence type="ECO:0000256" key="1">
    <source>
        <dbReference type="ARBA" id="ARBA00023186"/>
    </source>
</evidence>
<dbReference type="PANTHER" id="PTHR11102">
    <property type="entry name" value="SEL-1-LIKE PROTEIN"/>
    <property type="match status" value="1"/>
</dbReference>
<proteinExistence type="predicted"/>
<dbReference type="InterPro" id="IPR036869">
    <property type="entry name" value="J_dom_sf"/>
</dbReference>
<evidence type="ECO:0000256" key="3">
    <source>
        <dbReference type="SAM" id="Phobius"/>
    </source>
</evidence>
<dbReference type="PANTHER" id="PTHR11102:SF160">
    <property type="entry name" value="ERAD-ASSOCIATED E3 UBIQUITIN-PROTEIN LIGASE COMPONENT HRD3"/>
    <property type="match status" value="1"/>
</dbReference>
<dbReference type="SUPFAM" id="SSF46565">
    <property type="entry name" value="Chaperone J-domain"/>
    <property type="match status" value="1"/>
</dbReference>
<keyword evidence="2" id="KW-0175">Coiled coil</keyword>
<keyword evidence="3" id="KW-0472">Membrane</keyword>
<protein>
    <submittedName>
        <fullName evidence="5">Sel1 repeat protein</fullName>
    </submittedName>
</protein>
<dbReference type="Gene3D" id="1.25.40.10">
    <property type="entry name" value="Tetratricopeptide repeat domain"/>
    <property type="match status" value="1"/>
</dbReference>
<feature type="coiled-coil region" evidence="2">
    <location>
        <begin position="234"/>
        <end position="268"/>
    </location>
</feature>
<evidence type="ECO:0000313" key="6">
    <source>
        <dbReference type="Proteomes" id="UP000326936"/>
    </source>
</evidence>
<dbReference type="AlphaFoldDB" id="A0A5P9CIP0"/>
<sequence precursor="true">MKFVSLSLLLFCSFCMAESIDALTAKAQNNDVEAQILLAEQYLTTSSPTSRVDALYWFEQAANNGSSQAAARLASLYLEDGASKRDIQEAIYWLTRLALEGSIDAQINLGKVYESLPQLPKTLDLAEVWYRTASAGNEKAEEAYSGVLEKKFNAQRAKQISSIEQLEIQFDDLSLKIDPIAKKVLGSSVNNDSLIYALLSFSIILLMIIIWYHLKLRNFSTQSSTLEKDSDYEKRELQKKLAEKSHQLKQQKKQLETLYRQFKKIQSSSSPQQAKARLSPTAPEKDQKLSLACALFGFKINSIPSEKNIKIRYKQLCKIYHPDLKGSDEEMKRLNGALRIILHHVNPPLQR</sequence>
<keyword evidence="1" id="KW-0143">Chaperone</keyword>
<dbReference type="Pfam" id="PF08238">
    <property type="entry name" value="Sel1"/>
    <property type="match status" value="3"/>
</dbReference>
<dbReference type="OrthoDB" id="5906522at2"/>
<organism evidence="5 6">
    <name type="scientific">Vibrio aquimaris</name>
    <dbReference type="NCBI Taxonomy" id="2587862"/>
    <lineage>
        <taxon>Bacteria</taxon>
        <taxon>Pseudomonadati</taxon>
        <taxon>Pseudomonadota</taxon>
        <taxon>Gammaproteobacteria</taxon>
        <taxon>Vibrionales</taxon>
        <taxon>Vibrionaceae</taxon>
        <taxon>Vibrio</taxon>
    </lineage>
</organism>
<feature type="chain" id="PRO_5024983780" evidence="4">
    <location>
        <begin position="18"/>
        <end position="351"/>
    </location>
</feature>
<dbReference type="InterPro" id="IPR006597">
    <property type="entry name" value="Sel1-like"/>
</dbReference>
<dbReference type="RefSeq" id="WP_152430279.1">
    <property type="nucleotide sequence ID" value="NZ_CBCSDK010000002.1"/>
</dbReference>
<dbReference type="SUPFAM" id="SSF81901">
    <property type="entry name" value="HCP-like"/>
    <property type="match status" value="1"/>
</dbReference>